<dbReference type="GO" id="GO:0008270">
    <property type="term" value="F:zinc ion binding"/>
    <property type="evidence" value="ECO:0007669"/>
    <property type="project" value="UniProtKB-KW"/>
</dbReference>
<evidence type="ECO:0000256" key="8">
    <source>
        <dbReference type="ARBA" id="ARBA00023242"/>
    </source>
</evidence>
<feature type="domain" description="C2H2-type" evidence="11">
    <location>
        <begin position="49"/>
        <end position="76"/>
    </location>
</feature>
<protein>
    <submittedName>
        <fullName evidence="12">Protein odd-skipped-related 2</fullName>
    </submittedName>
</protein>
<keyword evidence="8" id="KW-0539">Nucleus</keyword>
<gene>
    <name evidence="12" type="primary">odd-2_0</name>
    <name evidence="12" type="ORF">FJT64_012857</name>
</gene>
<dbReference type="Gene3D" id="3.30.160.60">
    <property type="entry name" value="Classic Zinc Finger"/>
    <property type="match status" value="3"/>
</dbReference>
<dbReference type="SUPFAM" id="SSF57667">
    <property type="entry name" value="beta-beta-alpha zinc fingers"/>
    <property type="match status" value="2"/>
</dbReference>
<dbReference type="GO" id="GO:0000981">
    <property type="term" value="F:DNA-binding transcription factor activity, RNA polymerase II-specific"/>
    <property type="evidence" value="ECO:0007669"/>
    <property type="project" value="TreeGrafter"/>
</dbReference>
<evidence type="ECO:0000256" key="1">
    <source>
        <dbReference type="ARBA" id="ARBA00004123"/>
    </source>
</evidence>
<feature type="region of interest" description="Disordered" evidence="10">
    <location>
        <begin position="137"/>
        <end position="179"/>
    </location>
</feature>
<comment type="caution">
    <text evidence="12">The sequence shown here is derived from an EMBL/GenBank/DDBJ whole genome shotgun (WGS) entry which is preliminary data.</text>
</comment>
<dbReference type="InterPro" id="IPR050717">
    <property type="entry name" value="C2H2-ZF_Transcription_Reg"/>
</dbReference>
<keyword evidence="7" id="KW-0804">Transcription</keyword>
<evidence type="ECO:0000313" key="12">
    <source>
        <dbReference type="EMBL" id="KAF0288771.1"/>
    </source>
</evidence>
<evidence type="ECO:0000256" key="3">
    <source>
        <dbReference type="ARBA" id="ARBA00022737"/>
    </source>
</evidence>
<dbReference type="EMBL" id="VIIS01002080">
    <property type="protein sequence ID" value="KAF0288771.1"/>
    <property type="molecule type" value="Genomic_DNA"/>
</dbReference>
<dbReference type="InterPro" id="IPR036236">
    <property type="entry name" value="Znf_C2H2_sf"/>
</dbReference>
<feature type="domain" description="C2H2-type" evidence="11">
    <location>
        <begin position="105"/>
        <end position="139"/>
    </location>
</feature>
<dbReference type="PANTHER" id="PTHR14196:SF0">
    <property type="entry name" value="PROTEIN BOWEL"/>
    <property type="match status" value="1"/>
</dbReference>
<keyword evidence="13" id="KW-1185">Reference proteome</keyword>
<sequence>MLPKMQPLPPDMLPPLLTAHQPWLLSYLSNNVVRPPPLSARPSRPRKRYICQYCQREFSKSYNLLIHERTHTDERPFPCDVCGKAFRRQDHLRDHSYIHLKEKPFKCERCGKGFCQARTRAMHRASCTRTYVPSVEERPARLAPRDEPAHSAGETSGSEAPSSPAGEATSPPASPVQVARSPLAADHWWTATHVHSWPVSPSSTGQDQPEDLRVGGAVRIASSRESTAARPSRKRTGFRIVDILAM</sequence>
<keyword evidence="6" id="KW-0805">Transcription regulation</keyword>
<dbReference type="SMART" id="SM00355">
    <property type="entry name" value="ZnF_C2H2"/>
    <property type="match status" value="3"/>
</dbReference>
<dbReference type="FunFam" id="3.30.160.60:FF:000311">
    <property type="entry name" value="protein odd-skipped-related 2 isoform X1"/>
    <property type="match status" value="1"/>
</dbReference>
<dbReference type="OrthoDB" id="5977959at2759"/>
<feature type="compositionally biased region" description="Basic and acidic residues" evidence="10">
    <location>
        <begin position="137"/>
        <end position="149"/>
    </location>
</feature>
<evidence type="ECO:0000313" key="13">
    <source>
        <dbReference type="Proteomes" id="UP000440578"/>
    </source>
</evidence>
<dbReference type="PANTHER" id="PTHR14196">
    <property type="entry name" value="ODD-SKIPPED - RELATED"/>
    <property type="match status" value="1"/>
</dbReference>
<evidence type="ECO:0000256" key="5">
    <source>
        <dbReference type="ARBA" id="ARBA00022833"/>
    </source>
</evidence>
<reference evidence="12 13" key="1">
    <citation type="submission" date="2019-07" db="EMBL/GenBank/DDBJ databases">
        <title>Draft genome assembly of a fouling barnacle, Amphibalanus amphitrite (Darwin, 1854): The first reference genome for Thecostraca.</title>
        <authorList>
            <person name="Kim W."/>
        </authorList>
    </citation>
    <scope>NUCLEOTIDE SEQUENCE [LARGE SCALE GENOMIC DNA]</scope>
    <source>
        <strain evidence="12">SNU_AA5</strain>
        <tissue evidence="12">Soma without cirri and trophi</tissue>
    </source>
</reference>
<dbReference type="GO" id="GO:0005634">
    <property type="term" value="C:nucleus"/>
    <property type="evidence" value="ECO:0007669"/>
    <property type="project" value="UniProtKB-SubCell"/>
</dbReference>
<dbReference type="FunFam" id="3.30.160.60:FF:002571">
    <property type="entry name" value="Protein odd-skipped-related 2"/>
    <property type="match status" value="1"/>
</dbReference>
<dbReference type="GO" id="GO:0000977">
    <property type="term" value="F:RNA polymerase II transcription regulatory region sequence-specific DNA binding"/>
    <property type="evidence" value="ECO:0007669"/>
    <property type="project" value="TreeGrafter"/>
</dbReference>
<feature type="domain" description="C2H2-type" evidence="11">
    <location>
        <begin position="77"/>
        <end position="104"/>
    </location>
</feature>
<evidence type="ECO:0000256" key="9">
    <source>
        <dbReference type="PROSITE-ProRule" id="PRU00042"/>
    </source>
</evidence>
<evidence type="ECO:0000256" key="4">
    <source>
        <dbReference type="ARBA" id="ARBA00022771"/>
    </source>
</evidence>
<dbReference type="InterPro" id="IPR013087">
    <property type="entry name" value="Znf_C2H2_type"/>
</dbReference>
<evidence type="ECO:0000256" key="7">
    <source>
        <dbReference type="ARBA" id="ARBA00023163"/>
    </source>
</evidence>
<keyword evidence="5" id="KW-0862">Zinc</keyword>
<keyword evidence="4 9" id="KW-0863">Zinc-finger</keyword>
<proteinExistence type="predicted"/>
<dbReference type="Pfam" id="PF00096">
    <property type="entry name" value="zf-C2H2"/>
    <property type="match status" value="2"/>
</dbReference>
<dbReference type="PROSITE" id="PS00028">
    <property type="entry name" value="ZINC_FINGER_C2H2_1"/>
    <property type="match status" value="2"/>
</dbReference>
<evidence type="ECO:0000259" key="11">
    <source>
        <dbReference type="PROSITE" id="PS50157"/>
    </source>
</evidence>
<name>A0A6A4VH40_AMPAM</name>
<accession>A0A6A4VH40</accession>
<keyword evidence="3" id="KW-0677">Repeat</keyword>
<dbReference type="PROSITE" id="PS50157">
    <property type="entry name" value="ZINC_FINGER_C2H2_2"/>
    <property type="match status" value="3"/>
</dbReference>
<evidence type="ECO:0000256" key="2">
    <source>
        <dbReference type="ARBA" id="ARBA00022723"/>
    </source>
</evidence>
<evidence type="ECO:0000256" key="10">
    <source>
        <dbReference type="SAM" id="MobiDB-lite"/>
    </source>
</evidence>
<keyword evidence="2" id="KW-0479">Metal-binding</keyword>
<dbReference type="Proteomes" id="UP000440578">
    <property type="component" value="Unassembled WGS sequence"/>
</dbReference>
<organism evidence="12 13">
    <name type="scientific">Amphibalanus amphitrite</name>
    <name type="common">Striped barnacle</name>
    <name type="synonym">Balanus amphitrite</name>
    <dbReference type="NCBI Taxonomy" id="1232801"/>
    <lineage>
        <taxon>Eukaryota</taxon>
        <taxon>Metazoa</taxon>
        <taxon>Ecdysozoa</taxon>
        <taxon>Arthropoda</taxon>
        <taxon>Crustacea</taxon>
        <taxon>Multicrustacea</taxon>
        <taxon>Cirripedia</taxon>
        <taxon>Thoracica</taxon>
        <taxon>Thoracicalcarea</taxon>
        <taxon>Balanomorpha</taxon>
        <taxon>Balanoidea</taxon>
        <taxon>Balanidae</taxon>
        <taxon>Amphibalaninae</taxon>
        <taxon>Amphibalanus</taxon>
    </lineage>
</organism>
<dbReference type="AlphaFoldDB" id="A0A6A4VH40"/>
<comment type="subcellular location">
    <subcellularLocation>
        <location evidence="1">Nucleus</location>
    </subcellularLocation>
</comment>
<evidence type="ECO:0000256" key="6">
    <source>
        <dbReference type="ARBA" id="ARBA00023015"/>
    </source>
</evidence>